<keyword evidence="4" id="KW-0560">Oxidoreductase</keyword>
<dbReference type="Gene3D" id="2.60.40.420">
    <property type="entry name" value="Cupredoxins - blue copper proteins"/>
    <property type="match status" value="3"/>
</dbReference>
<gene>
    <name evidence="11" type="ORF">NUU61_007317</name>
</gene>
<name>A0A9W9K530_9EURO</name>
<keyword evidence="2" id="KW-0479">Metal-binding</keyword>
<dbReference type="CDD" id="cd13880">
    <property type="entry name" value="CuRO_2_MaLCC_like"/>
    <property type="match status" value="1"/>
</dbReference>
<dbReference type="FunFam" id="2.60.40.420:FF:000021">
    <property type="entry name" value="Extracellular dihydrogeodin oxidase/laccase"/>
    <property type="match status" value="1"/>
</dbReference>
<evidence type="ECO:0000256" key="6">
    <source>
        <dbReference type="ARBA" id="ARBA00023180"/>
    </source>
</evidence>
<dbReference type="EMBL" id="JAPMSZ010000009">
    <property type="protein sequence ID" value="KAJ5092447.1"/>
    <property type="molecule type" value="Genomic_DNA"/>
</dbReference>
<dbReference type="AlphaFoldDB" id="A0A9W9K530"/>
<evidence type="ECO:0000313" key="11">
    <source>
        <dbReference type="EMBL" id="KAJ5092447.1"/>
    </source>
</evidence>
<feature type="domain" description="Plastocyanin-like" evidence="9">
    <location>
        <begin position="432"/>
        <end position="551"/>
    </location>
</feature>
<reference evidence="11" key="2">
    <citation type="journal article" date="2023" name="IMA Fungus">
        <title>Comparative genomic study of the Penicillium genus elucidates a diverse pangenome and 15 lateral gene transfer events.</title>
        <authorList>
            <person name="Petersen C."/>
            <person name="Sorensen T."/>
            <person name="Nielsen M.R."/>
            <person name="Sondergaard T.E."/>
            <person name="Sorensen J.L."/>
            <person name="Fitzpatrick D.A."/>
            <person name="Frisvad J.C."/>
            <person name="Nielsen K.L."/>
        </authorList>
    </citation>
    <scope>NUCLEOTIDE SEQUENCE</scope>
    <source>
        <strain evidence="11">IBT 34128</strain>
    </source>
</reference>
<feature type="chain" id="PRO_5040969291" description="Laccase" evidence="7">
    <location>
        <begin position="28"/>
        <end position="587"/>
    </location>
</feature>
<feature type="signal peptide" evidence="7">
    <location>
        <begin position="1"/>
        <end position="27"/>
    </location>
</feature>
<dbReference type="SUPFAM" id="SSF49503">
    <property type="entry name" value="Cupredoxins"/>
    <property type="match status" value="3"/>
</dbReference>
<evidence type="ECO:0000313" key="12">
    <source>
        <dbReference type="Proteomes" id="UP001141434"/>
    </source>
</evidence>
<evidence type="ECO:0000259" key="8">
    <source>
        <dbReference type="Pfam" id="PF00394"/>
    </source>
</evidence>
<dbReference type="PANTHER" id="PTHR11709:SF502">
    <property type="entry name" value="MULTICOPPER OXIDASE"/>
    <property type="match status" value="1"/>
</dbReference>
<keyword evidence="3" id="KW-0677">Repeat</keyword>
<keyword evidence="12" id="KW-1185">Reference proteome</keyword>
<evidence type="ECO:0000256" key="5">
    <source>
        <dbReference type="ARBA" id="ARBA00023008"/>
    </source>
</evidence>
<evidence type="ECO:0000259" key="9">
    <source>
        <dbReference type="Pfam" id="PF07731"/>
    </source>
</evidence>
<evidence type="ECO:0008006" key="13">
    <source>
        <dbReference type="Google" id="ProtNLM"/>
    </source>
</evidence>
<evidence type="ECO:0000256" key="1">
    <source>
        <dbReference type="ARBA" id="ARBA00010609"/>
    </source>
</evidence>
<dbReference type="Pfam" id="PF07732">
    <property type="entry name" value="Cu-oxidase_3"/>
    <property type="match status" value="1"/>
</dbReference>
<dbReference type="CDD" id="cd13901">
    <property type="entry name" value="CuRO_3_MaLCC_like"/>
    <property type="match status" value="1"/>
</dbReference>
<comment type="similarity">
    <text evidence="1">Belongs to the multicopper oxidase family.</text>
</comment>
<dbReference type="Pfam" id="PF07731">
    <property type="entry name" value="Cu-oxidase_2"/>
    <property type="match status" value="1"/>
</dbReference>
<proteinExistence type="inferred from homology"/>
<protein>
    <recommendedName>
        <fullName evidence="13">Laccase</fullName>
    </recommendedName>
</protein>
<sequence length="587" mass="64519">MRARPAFSLFHGLIAVVFTASLPQSSASILPSASLYPSLLSSSSSASLSTCTGNTATTRQKWCEYDIHTDYTSIVPKTGVTREYWFNLEHVTVAPDGRARSAVAINGSIPGPTIEANWGDNVVVHLTNSLPAKMQNGTSIHFHGIRQYYTNQNDGAVSITQCPVAPNNTITYKWRAMQYGTTWYHSHIGLQAWQGLFGGIVIHGPASANYDEDKGVVIMNDWDINTVDQLFMTAQKNGPPTFDNALINGTNVFGADGARNQTGTRFNTSFTAGTSYRLRLVNAACDTHFKFSIDNHTLTVIANDLVPIEPYKTNILNIGMGQRYDIIVNANQASVAKSFWMRAIPQTACSENDSASNIKGIVYYGSSHSTPSTKGYSYTDSCADEDMSNLTPIVSETVSSPSYNKSEPVSLGKNPASLYRWKLNSTSMHVDWTVPTLLEVYRGHHSWANTSGVIELPHKNVWTYVVVETSLSVPHPVHLHGHDFVVVAQGSGTYSGAGPTLAKPPKRDTAMLPENGYLVLAFKTDNPGVWLMHCHIGWHTEEGFAIQFVERYGEIKAQLDYSALRGNCRNWEAYQNRNRVAEDDSGI</sequence>
<evidence type="ECO:0000256" key="2">
    <source>
        <dbReference type="ARBA" id="ARBA00022723"/>
    </source>
</evidence>
<evidence type="ECO:0000256" key="7">
    <source>
        <dbReference type="SAM" id="SignalP"/>
    </source>
</evidence>
<evidence type="ECO:0000259" key="10">
    <source>
        <dbReference type="Pfam" id="PF07732"/>
    </source>
</evidence>
<dbReference type="GO" id="GO:0016491">
    <property type="term" value="F:oxidoreductase activity"/>
    <property type="evidence" value="ECO:0007669"/>
    <property type="project" value="UniProtKB-KW"/>
</dbReference>
<dbReference type="Proteomes" id="UP001141434">
    <property type="component" value="Unassembled WGS sequence"/>
</dbReference>
<dbReference type="InterPro" id="IPR011707">
    <property type="entry name" value="Cu-oxidase-like_N"/>
</dbReference>
<evidence type="ECO:0000256" key="4">
    <source>
        <dbReference type="ARBA" id="ARBA00023002"/>
    </source>
</evidence>
<keyword evidence="5" id="KW-0186">Copper</keyword>
<dbReference type="FunFam" id="2.60.40.420:FF:000038">
    <property type="entry name" value="Extracellular dihydrogeodin oxidase/laccase"/>
    <property type="match status" value="1"/>
</dbReference>
<dbReference type="InterPro" id="IPR045087">
    <property type="entry name" value="Cu-oxidase_fam"/>
</dbReference>
<dbReference type="InterPro" id="IPR011706">
    <property type="entry name" value="Cu-oxidase_C"/>
</dbReference>
<comment type="caution">
    <text evidence="11">The sequence shown here is derived from an EMBL/GenBank/DDBJ whole genome shotgun (WGS) entry which is preliminary data.</text>
</comment>
<feature type="domain" description="Plastocyanin-like" evidence="8">
    <location>
        <begin position="216"/>
        <end position="364"/>
    </location>
</feature>
<accession>A0A9W9K530</accession>
<dbReference type="InterPro" id="IPR008972">
    <property type="entry name" value="Cupredoxin"/>
</dbReference>
<evidence type="ECO:0000256" key="3">
    <source>
        <dbReference type="ARBA" id="ARBA00022737"/>
    </source>
</evidence>
<dbReference type="CDD" id="cd13854">
    <property type="entry name" value="CuRO_1_MaLCC_like"/>
    <property type="match status" value="1"/>
</dbReference>
<feature type="domain" description="Plastocyanin-like" evidence="10">
    <location>
        <begin position="89"/>
        <end position="206"/>
    </location>
</feature>
<keyword evidence="7" id="KW-0732">Signal</keyword>
<organism evidence="11 12">
    <name type="scientific">Penicillium alfredii</name>
    <dbReference type="NCBI Taxonomy" id="1506179"/>
    <lineage>
        <taxon>Eukaryota</taxon>
        <taxon>Fungi</taxon>
        <taxon>Dikarya</taxon>
        <taxon>Ascomycota</taxon>
        <taxon>Pezizomycotina</taxon>
        <taxon>Eurotiomycetes</taxon>
        <taxon>Eurotiomycetidae</taxon>
        <taxon>Eurotiales</taxon>
        <taxon>Aspergillaceae</taxon>
        <taxon>Penicillium</taxon>
    </lineage>
</organism>
<dbReference type="InterPro" id="IPR001117">
    <property type="entry name" value="Cu-oxidase_2nd"/>
</dbReference>
<keyword evidence="6" id="KW-0325">Glycoprotein</keyword>
<dbReference type="Pfam" id="PF00394">
    <property type="entry name" value="Cu-oxidase"/>
    <property type="match status" value="1"/>
</dbReference>
<reference evidence="11" key="1">
    <citation type="submission" date="2022-11" db="EMBL/GenBank/DDBJ databases">
        <authorList>
            <person name="Petersen C."/>
        </authorList>
    </citation>
    <scope>NUCLEOTIDE SEQUENCE</scope>
    <source>
        <strain evidence="11">IBT 34128</strain>
    </source>
</reference>
<dbReference type="OrthoDB" id="2121828at2759"/>
<dbReference type="GeneID" id="81397011"/>
<dbReference type="RefSeq" id="XP_056510642.1">
    <property type="nucleotide sequence ID" value="XM_056657842.1"/>
</dbReference>
<dbReference type="GO" id="GO:0005507">
    <property type="term" value="F:copper ion binding"/>
    <property type="evidence" value="ECO:0007669"/>
    <property type="project" value="InterPro"/>
</dbReference>
<dbReference type="PANTHER" id="PTHR11709">
    <property type="entry name" value="MULTI-COPPER OXIDASE"/>
    <property type="match status" value="1"/>
</dbReference>